<comment type="subcellular location">
    <subcellularLocation>
        <location evidence="1">Periplasm</location>
    </subcellularLocation>
</comment>
<feature type="binding site" description="axial binding residue" evidence="9">
    <location>
        <position position="155"/>
    </location>
    <ligand>
        <name>heme c</name>
        <dbReference type="ChEBI" id="CHEBI:61717"/>
        <label>2</label>
    </ligand>
    <ligandPart>
        <name>Fe</name>
        <dbReference type="ChEBI" id="CHEBI:18248"/>
    </ligandPart>
</feature>
<evidence type="ECO:0000256" key="10">
    <source>
        <dbReference type="SAM" id="SignalP"/>
    </source>
</evidence>
<dbReference type="InterPro" id="IPR036909">
    <property type="entry name" value="Cyt_c-like_dom_sf"/>
</dbReference>
<keyword evidence="5" id="KW-0574">Periplasm</keyword>
<evidence type="ECO:0000256" key="5">
    <source>
        <dbReference type="ARBA" id="ARBA00022764"/>
    </source>
</evidence>
<evidence type="ECO:0000313" key="13">
    <source>
        <dbReference type="Proteomes" id="UP000295510"/>
    </source>
</evidence>
<comment type="caution">
    <text evidence="12">The sequence shown here is derived from an EMBL/GenBank/DDBJ whole genome shotgun (WGS) entry which is preliminary data.</text>
</comment>
<dbReference type="GO" id="GO:0009055">
    <property type="term" value="F:electron transfer activity"/>
    <property type="evidence" value="ECO:0007669"/>
    <property type="project" value="InterPro"/>
</dbReference>
<dbReference type="GO" id="GO:0042597">
    <property type="term" value="C:periplasmic space"/>
    <property type="evidence" value="ECO:0007669"/>
    <property type="project" value="UniProtKB-SubCell"/>
</dbReference>
<evidence type="ECO:0000259" key="11">
    <source>
        <dbReference type="PROSITE" id="PS51007"/>
    </source>
</evidence>
<keyword evidence="2" id="KW-0813">Transport</keyword>
<feature type="signal peptide" evidence="10">
    <location>
        <begin position="1"/>
        <end position="33"/>
    </location>
</feature>
<dbReference type="AlphaFoldDB" id="A0A4V3D6F3"/>
<dbReference type="InterPro" id="IPR024167">
    <property type="entry name" value="Cytochrome_c4-like"/>
</dbReference>
<dbReference type="PROSITE" id="PS51007">
    <property type="entry name" value="CYTC"/>
    <property type="match status" value="2"/>
</dbReference>
<dbReference type="PANTHER" id="PTHR33751">
    <property type="entry name" value="CBB3-TYPE CYTOCHROME C OXIDASE SUBUNIT FIXP"/>
    <property type="match status" value="1"/>
</dbReference>
<keyword evidence="6" id="KW-0249">Electron transport</keyword>
<feature type="domain" description="Cytochrome c" evidence="11">
    <location>
        <begin position="41"/>
        <end position="120"/>
    </location>
</feature>
<feature type="binding site" description="axial binding residue" evidence="9">
    <location>
        <position position="97"/>
    </location>
    <ligand>
        <name>heme c</name>
        <dbReference type="ChEBI" id="CHEBI:61717"/>
        <label>1</label>
    </ligand>
    <ligandPart>
        <name>Fe</name>
        <dbReference type="ChEBI" id="CHEBI:18248"/>
    </ligandPart>
</feature>
<evidence type="ECO:0000256" key="3">
    <source>
        <dbReference type="ARBA" id="ARBA00022617"/>
    </source>
</evidence>
<dbReference type="Pfam" id="PF00034">
    <property type="entry name" value="Cytochrom_C"/>
    <property type="match status" value="2"/>
</dbReference>
<proteinExistence type="predicted"/>
<evidence type="ECO:0000256" key="7">
    <source>
        <dbReference type="ARBA" id="ARBA00023004"/>
    </source>
</evidence>
<feature type="binding site" description="axial binding residue" evidence="9">
    <location>
        <position position="58"/>
    </location>
    <ligand>
        <name>heme c</name>
        <dbReference type="ChEBI" id="CHEBI:61717"/>
        <label>1</label>
    </ligand>
    <ligandPart>
        <name>Fe</name>
        <dbReference type="ChEBI" id="CHEBI:18248"/>
    </ligandPart>
</feature>
<dbReference type="GO" id="GO:0020037">
    <property type="term" value="F:heme binding"/>
    <property type="evidence" value="ECO:0007669"/>
    <property type="project" value="InterPro"/>
</dbReference>
<feature type="binding site" description="covalent" evidence="8">
    <location>
        <position position="151"/>
    </location>
    <ligand>
        <name>heme c</name>
        <dbReference type="ChEBI" id="CHEBI:61717"/>
        <label>2</label>
    </ligand>
</feature>
<dbReference type="Proteomes" id="UP000295510">
    <property type="component" value="Unassembled WGS sequence"/>
</dbReference>
<dbReference type="Gene3D" id="1.10.760.10">
    <property type="entry name" value="Cytochrome c-like domain"/>
    <property type="match status" value="2"/>
</dbReference>
<feature type="binding site" description="covalent" evidence="8">
    <location>
        <position position="54"/>
    </location>
    <ligand>
        <name>heme c</name>
        <dbReference type="ChEBI" id="CHEBI:61717"/>
        <label>1</label>
    </ligand>
</feature>
<dbReference type="RefSeq" id="WP_164499706.1">
    <property type="nucleotide sequence ID" value="NZ_SNYL01000005.1"/>
</dbReference>
<evidence type="ECO:0000256" key="4">
    <source>
        <dbReference type="ARBA" id="ARBA00022723"/>
    </source>
</evidence>
<keyword evidence="3 8" id="KW-0349">Heme</keyword>
<dbReference type="InterPro" id="IPR009056">
    <property type="entry name" value="Cyt_c-like_dom"/>
</dbReference>
<feature type="domain" description="Cytochrome c" evidence="11">
    <location>
        <begin position="130"/>
        <end position="218"/>
    </location>
</feature>
<accession>A0A4V3D6F3</accession>
<protein>
    <submittedName>
        <fullName evidence="12">Cytochrome c553</fullName>
    </submittedName>
</protein>
<sequence length="218" mass="23680">MFTLLRFTLRTCTRPLLALHVLFFSSMSAWAQAAVPPMWAAQVAAAEAIAQQRCAVCHGDQGQSVAPDFPRLAGQNASYLFKQLKDFSEGKRKSTVMGDKAQALTAEQMYALGLYYQSLTPSVTLVTDAQLAQVGQFVYDRGNPHTALPACVTCHGTGARGTAELPRLAGQHPQYLIKQVMAFRSGERANDNTIMHLVASRVSDMELQAVATYLGGLK</sequence>
<evidence type="ECO:0000256" key="9">
    <source>
        <dbReference type="PIRSR" id="PIRSR000005-2"/>
    </source>
</evidence>
<evidence type="ECO:0000256" key="2">
    <source>
        <dbReference type="ARBA" id="ARBA00022448"/>
    </source>
</evidence>
<keyword evidence="4 9" id="KW-0479">Metal-binding</keyword>
<evidence type="ECO:0000256" key="8">
    <source>
        <dbReference type="PIRSR" id="PIRSR000005-1"/>
    </source>
</evidence>
<feature type="binding site" description="covalent" evidence="8">
    <location>
        <position position="57"/>
    </location>
    <ligand>
        <name>heme c</name>
        <dbReference type="ChEBI" id="CHEBI:61717"/>
        <label>1</label>
    </ligand>
</feature>
<keyword evidence="10" id="KW-0732">Signal</keyword>
<organism evidence="12 13">
    <name type="scientific">Tepidicella xavieri</name>
    <dbReference type="NCBI Taxonomy" id="360241"/>
    <lineage>
        <taxon>Bacteria</taxon>
        <taxon>Pseudomonadati</taxon>
        <taxon>Pseudomonadota</taxon>
        <taxon>Betaproteobacteria</taxon>
        <taxon>Burkholderiales</taxon>
        <taxon>Tepidicella</taxon>
    </lineage>
</organism>
<evidence type="ECO:0000313" key="12">
    <source>
        <dbReference type="EMBL" id="TDQ43657.1"/>
    </source>
</evidence>
<name>A0A4V3D6F3_9BURK</name>
<dbReference type="GO" id="GO:0005506">
    <property type="term" value="F:iron ion binding"/>
    <property type="evidence" value="ECO:0007669"/>
    <property type="project" value="InterPro"/>
</dbReference>
<evidence type="ECO:0000256" key="6">
    <source>
        <dbReference type="ARBA" id="ARBA00022982"/>
    </source>
</evidence>
<feature type="binding site" description="axial binding residue" evidence="9">
    <location>
        <position position="195"/>
    </location>
    <ligand>
        <name>heme c</name>
        <dbReference type="ChEBI" id="CHEBI:61717"/>
        <label>2</label>
    </ligand>
    <ligandPart>
        <name>Fe</name>
        <dbReference type="ChEBI" id="CHEBI:18248"/>
    </ligandPart>
</feature>
<keyword evidence="13" id="KW-1185">Reference proteome</keyword>
<gene>
    <name evidence="12" type="ORF">DFR43_1054</name>
</gene>
<feature type="chain" id="PRO_5020546295" evidence="10">
    <location>
        <begin position="34"/>
        <end position="218"/>
    </location>
</feature>
<dbReference type="EMBL" id="SNYL01000005">
    <property type="protein sequence ID" value="TDQ43657.1"/>
    <property type="molecule type" value="Genomic_DNA"/>
</dbReference>
<feature type="binding site" description="covalent" evidence="8">
    <location>
        <position position="154"/>
    </location>
    <ligand>
        <name>heme c</name>
        <dbReference type="ChEBI" id="CHEBI:61717"/>
        <label>2</label>
    </ligand>
</feature>
<dbReference type="PIRSF" id="PIRSF000005">
    <property type="entry name" value="Cytochrome_c4"/>
    <property type="match status" value="1"/>
</dbReference>
<comment type="PTM">
    <text evidence="8">Binds 2 heme c groups covalently per subunit.</text>
</comment>
<keyword evidence="7 9" id="KW-0408">Iron</keyword>
<evidence type="ECO:0000256" key="1">
    <source>
        <dbReference type="ARBA" id="ARBA00004418"/>
    </source>
</evidence>
<reference evidence="12 13" key="1">
    <citation type="submission" date="2019-03" db="EMBL/GenBank/DDBJ databases">
        <title>Genomic Encyclopedia of Type Strains, Phase IV (KMG-IV): sequencing the most valuable type-strain genomes for metagenomic binning, comparative biology and taxonomic classification.</title>
        <authorList>
            <person name="Goeker M."/>
        </authorList>
    </citation>
    <scope>NUCLEOTIDE SEQUENCE [LARGE SCALE GENOMIC DNA]</scope>
    <source>
        <strain evidence="12 13">DSM 19605</strain>
    </source>
</reference>
<dbReference type="SUPFAM" id="SSF46626">
    <property type="entry name" value="Cytochrome c"/>
    <property type="match status" value="2"/>
</dbReference>
<dbReference type="InterPro" id="IPR050597">
    <property type="entry name" value="Cytochrome_c_Oxidase_Subunit"/>
</dbReference>
<dbReference type="PANTHER" id="PTHR33751:SF9">
    <property type="entry name" value="CYTOCHROME C4"/>
    <property type="match status" value="1"/>
</dbReference>